<dbReference type="EC" id="3.1.4.11" evidence="1"/>
<dbReference type="GO" id="GO:0016042">
    <property type="term" value="P:lipid catabolic process"/>
    <property type="evidence" value="ECO:0007669"/>
    <property type="project" value="UniProtKB-KW"/>
</dbReference>
<protein>
    <recommendedName>
        <fullName evidence="1">Phosphoinositide phospholipase C</fullName>
        <ecNumber evidence="1">3.1.4.11</ecNumber>
    </recommendedName>
</protein>
<dbReference type="InterPro" id="IPR001192">
    <property type="entry name" value="PI-PLC_fam"/>
</dbReference>
<dbReference type="AlphaFoldDB" id="A0A914LR22"/>
<reference evidence="4" key="1">
    <citation type="submission" date="2022-11" db="UniProtKB">
        <authorList>
            <consortium name="WormBaseParasite"/>
        </authorList>
    </citation>
    <scope>IDENTIFICATION</scope>
</reference>
<evidence type="ECO:0000313" key="3">
    <source>
        <dbReference type="Proteomes" id="UP000887563"/>
    </source>
</evidence>
<dbReference type="SMART" id="SM00148">
    <property type="entry name" value="PLCXc"/>
    <property type="match status" value="1"/>
</dbReference>
<evidence type="ECO:0000313" key="4">
    <source>
        <dbReference type="WBParaSite" id="Minc3s00779g17244"/>
    </source>
</evidence>
<dbReference type="InterPro" id="IPR000909">
    <property type="entry name" value="PLipase_C_PInositol-sp_X_dom"/>
</dbReference>
<dbReference type="PROSITE" id="PS50007">
    <property type="entry name" value="PIPLC_X_DOMAIN"/>
    <property type="match status" value="1"/>
</dbReference>
<keyword evidence="1" id="KW-0443">Lipid metabolism</keyword>
<proteinExistence type="predicted"/>
<evidence type="ECO:0000256" key="1">
    <source>
        <dbReference type="RuleBase" id="RU361133"/>
    </source>
</evidence>
<sequence length="101" mass="11784">MEKPFTNYFISTSFNTYLVEDQLRGPSSLDGYTSALKRNCRCIELDIWEPDDGAEPNLINEMSFERTRITLHSIDWQHKLLNVLEVKLGSRLYRPLNDSTD</sequence>
<feature type="domain" description="Phosphatidylinositol-specific phospholipase C X" evidence="2">
    <location>
        <begin position="1"/>
        <end position="101"/>
    </location>
</feature>
<dbReference type="GO" id="GO:0004435">
    <property type="term" value="F:phosphatidylinositol-4,5-bisphosphate phospholipase C activity"/>
    <property type="evidence" value="ECO:0007669"/>
    <property type="project" value="UniProtKB-EC"/>
</dbReference>
<dbReference type="GO" id="GO:0032228">
    <property type="term" value="P:regulation of synaptic transmission, GABAergic"/>
    <property type="evidence" value="ECO:0007669"/>
    <property type="project" value="TreeGrafter"/>
</dbReference>
<accession>A0A914LR22</accession>
<dbReference type="PANTHER" id="PTHR10336:SF196">
    <property type="entry name" value="PHOSPHOINOSITIDE PHOSPHOLIPASE C"/>
    <property type="match status" value="1"/>
</dbReference>
<evidence type="ECO:0000259" key="2">
    <source>
        <dbReference type="SMART" id="SM00148"/>
    </source>
</evidence>
<keyword evidence="1" id="KW-0442">Lipid degradation</keyword>
<dbReference type="GO" id="GO:0048015">
    <property type="term" value="P:phosphatidylinositol-mediated signaling"/>
    <property type="evidence" value="ECO:0007669"/>
    <property type="project" value="TreeGrafter"/>
</dbReference>
<organism evidence="3 4">
    <name type="scientific">Meloidogyne incognita</name>
    <name type="common">Southern root-knot nematode worm</name>
    <name type="synonym">Oxyuris incognita</name>
    <dbReference type="NCBI Taxonomy" id="6306"/>
    <lineage>
        <taxon>Eukaryota</taxon>
        <taxon>Metazoa</taxon>
        <taxon>Ecdysozoa</taxon>
        <taxon>Nematoda</taxon>
        <taxon>Chromadorea</taxon>
        <taxon>Rhabditida</taxon>
        <taxon>Tylenchina</taxon>
        <taxon>Tylenchomorpha</taxon>
        <taxon>Tylenchoidea</taxon>
        <taxon>Meloidogynidae</taxon>
        <taxon>Meloidogyninae</taxon>
        <taxon>Meloidogyne</taxon>
        <taxon>Meloidogyne incognita group</taxon>
    </lineage>
</organism>
<dbReference type="Proteomes" id="UP000887563">
    <property type="component" value="Unplaced"/>
</dbReference>
<dbReference type="PRINTS" id="PR00390">
    <property type="entry name" value="PHPHLIPASEC"/>
</dbReference>
<dbReference type="GO" id="GO:0051209">
    <property type="term" value="P:release of sequestered calcium ion into cytosol"/>
    <property type="evidence" value="ECO:0007669"/>
    <property type="project" value="TreeGrafter"/>
</dbReference>
<dbReference type="SUPFAM" id="SSF51695">
    <property type="entry name" value="PLC-like phosphodiesterases"/>
    <property type="match status" value="1"/>
</dbReference>
<dbReference type="WBParaSite" id="Minc3s00779g17244">
    <property type="protein sequence ID" value="Minc3s00779g17244"/>
    <property type="gene ID" value="Minc3s00779g17244"/>
</dbReference>
<dbReference type="GO" id="GO:0007214">
    <property type="term" value="P:gamma-aminobutyric acid signaling pathway"/>
    <property type="evidence" value="ECO:0007669"/>
    <property type="project" value="TreeGrafter"/>
</dbReference>
<name>A0A914LR22_MELIC</name>
<keyword evidence="3" id="KW-1185">Reference proteome</keyword>
<dbReference type="PANTHER" id="PTHR10336">
    <property type="entry name" value="PHOSPHOINOSITIDE-SPECIFIC PHOSPHOLIPASE C FAMILY PROTEIN"/>
    <property type="match status" value="1"/>
</dbReference>
<dbReference type="Gene3D" id="3.20.20.190">
    <property type="entry name" value="Phosphatidylinositol (PI) phosphodiesterase"/>
    <property type="match status" value="1"/>
</dbReference>
<comment type="catalytic activity">
    <reaction evidence="1">
        <text>a 1,2-diacyl-sn-glycero-3-phospho-(1D-myo-inositol-4,5-bisphosphate) + H2O = 1D-myo-inositol 1,4,5-trisphosphate + a 1,2-diacyl-sn-glycerol + H(+)</text>
        <dbReference type="Rhea" id="RHEA:33179"/>
        <dbReference type="ChEBI" id="CHEBI:15377"/>
        <dbReference type="ChEBI" id="CHEBI:15378"/>
        <dbReference type="ChEBI" id="CHEBI:17815"/>
        <dbReference type="ChEBI" id="CHEBI:58456"/>
        <dbReference type="ChEBI" id="CHEBI:203600"/>
        <dbReference type="EC" id="3.1.4.11"/>
    </reaction>
</comment>
<dbReference type="Pfam" id="PF00388">
    <property type="entry name" value="PI-PLC-X"/>
    <property type="match status" value="1"/>
</dbReference>
<keyword evidence="1" id="KW-0378">Hydrolase</keyword>
<dbReference type="GO" id="GO:0046488">
    <property type="term" value="P:phosphatidylinositol metabolic process"/>
    <property type="evidence" value="ECO:0007669"/>
    <property type="project" value="TreeGrafter"/>
</dbReference>
<dbReference type="InterPro" id="IPR017946">
    <property type="entry name" value="PLC-like_Pdiesterase_TIM-brl"/>
</dbReference>